<dbReference type="Gene3D" id="3.20.20.100">
    <property type="entry name" value="NADP-dependent oxidoreductase domain"/>
    <property type="match status" value="1"/>
</dbReference>
<dbReference type="Pfam" id="PF00248">
    <property type="entry name" value="Aldo_ket_red"/>
    <property type="match status" value="1"/>
</dbReference>
<reference evidence="2" key="1">
    <citation type="journal article" date="2021" name="PeerJ">
        <title>Extensive microbial diversity within the chicken gut microbiome revealed by metagenomics and culture.</title>
        <authorList>
            <person name="Gilroy R."/>
            <person name="Ravi A."/>
            <person name="Getino M."/>
            <person name="Pursley I."/>
            <person name="Horton D.L."/>
            <person name="Alikhan N.F."/>
            <person name="Baker D."/>
            <person name="Gharbi K."/>
            <person name="Hall N."/>
            <person name="Watson M."/>
            <person name="Adriaenssens E.M."/>
            <person name="Foster-Nyarko E."/>
            <person name="Jarju S."/>
            <person name="Secka A."/>
            <person name="Antonio M."/>
            <person name="Oren A."/>
            <person name="Chaudhuri R.R."/>
            <person name="La Ragione R."/>
            <person name="Hildebrand F."/>
            <person name="Pallen M.J."/>
        </authorList>
    </citation>
    <scope>NUCLEOTIDE SEQUENCE</scope>
    <source>
        <strain evidence="2">CHK187-5294</strain>
    </source>
</reference>
<accession>A0A9D2CYN4</accession>
<sequence>MKRIQLGGSSVSVPAIAVGCMRLNGIGKEERKSFISSAIEQGMNFFDHADIYGGGECERVFGEAVKELKLPRESLFLQSKCGIVPGVMFDFSEKHIVEAAEGSLRRLGTDHLDSLLLHRPDALAEPEEVASAFDKLQREGKVRYFGVSNMHPAQIELIRSAVKQPLVADQLQFSPTNATMISNGIEANMLTDGAVSRDGYILEYCRLHGITIQAWSPYQYGFFEGVYLGSDRFPELNKVIGEIGEKYGIEDVAVVAAWILRHPAGMQMIAGTMNRKRLAAIAKGADVTLSREEWYKIYIAAGHILP</sequence>
<dbReference type="PRINTS" id="PR00069">
    <property type="entry name" value="ALDKETRDTASE"/>
</dbReference>
<name>A0A9D2CYN4_9FIRM</name>
<evidence type="ECO:0000313" key="2">
    <source>
        <dbReference type="EMBL" id="HIZ03266.1"/>
    </source>
</evidence>
<evidence type="ECO:0000259" key="1">
    <source>
        <dbReference type="Pfam" id="PF00248"/>
    </source>
</evidence>
<dbReference type="InterPro" id="IPR036812">
    <property type="entry name" value="NAD(P)_OxRdtase_dom_sf"/>
</dbReference>
<proteinExistence type="predicted"/>
<organism evidence="2 3">
    <name type="scientific">Candidatus Borkfalkia avistercoris</name>
    <dbReference type="NCBI Taxonomy" id="2838504"/>
    <lineage>
        <taxon>Bacteria</taxon>
        <taxon>Bacillati</taxon>
        <taxon>Bacillota</taxon>
        <taxon>Clostridia</taxon>
        <taxon>Christensenellales</taxon>
        <taxon>Christensenellaceae</taxon>
        <taxon>Candidatus Borkfalkia</taxon>
    </lineage>
</organism>
<dbReference type="InterPro" id="IPR020471">
    <property type="entry name" value="AKR"/>
</dbReference>
<dbReference type="SUPFAM" id="SSF51430">
    <property type="entry name" value="NAD(P)-linked oxidoreductase"/>
    <property type="match status" value="1"/>
</dbReference>
<protein>
    <submittedName>
        <fullName evidence="2">Aldo/keto reductase</fullName>
    </submittedName>
</protein>
<dbReference type="CDD" id="cd19092">
    <property type="entry name" value="AKR_BsYcsN_EcYdhF-like"/>
    <property type="match status" value="1"/>
</dbReference>
<dbReference type="GO" id="GO:0005829">
    <property type="term" value="C:cytosol"/>
    <property type="evidence" value="ECO:0007669"/>
    <property type="project" value="TreeGrafter"/>
</dbReference>
<reference evidence="2" key="2">
    <citation type="submission" date="2021-04" db="EMBL/GenBank/DDBJ databases">
        <authorList>
            <person name="Gilroy R."/>
        </authorList>
    </citation>
    <scope>NUCLEOTIDE SEQUENCE</scope>
    <source>
        <strain evidence="2">CHK187-5294</strain>
    </source>
</reference>
<dbReference type="GO" id="GO:0016491">
    <property type="term" value="F:oxidoreductase activity"/>
    <property type="evidence" value="ECO:0007669"/>
    <property type="project" value="InterPro"/>
</dbReference>
<dbReference type="PANTHER" id="PTHR43364">
    <property type="entry name" value="NADH-SPECIFIC METHYLGLYOXAL REDUCTASE-RELATED"/>
    <property type="match status" value="1"/>
</dbReference>
<comment type="caution">
    <text evidence="2">The sequence shown here is derived from an EMBL/GenBank/DDBJ whole genome shotgun (WGS) entry which is preliminary data.</text>
</comment>
<dbReference type="InterPro" id="IPR050523">
    <property type="entry name" value="AKR_Detox_Biosynth"/>
</dbReference>
<dbReference type="Proteomes" id="UP000824132">
    <property type="component" value="Unassembled WGS sequence"/>
</dbReference>
<dbReference type="InterPro" id="IPR023210">
    <property type="entry name" value="NADP_OxRdtase_dom"/>
</dbReference>
<dbReference type="PANTHER" id="PTHR43364:SF1">
    <property type="entry name" value="OXIDOREDUCTASE YDHF"/>
    <property type="match status" value="1"/>
</dbReference>
<gene>
    <name evidence="2" type="ORF">H9727_03170</name>
</gene>
<dbReference type="AlphaFoldDB" id="A0A9D2CYN4"/>
<dbReference type="EMBL" id="DXCL01000020">
    <property type="protein sequence ID" value="HIZ03266.1"/>
    <property type="molecule type" value="Genomic_DNA"/>
</dbReference>
<evidence type="ECO:0000313" key="3">
    <source>
        <dbReference type="Proteomes" id="UP000824132"/>
    </source>
</evidence>
<dbReference type="PROSITE" id="PS51257">
    <property type="entry name" value="PROKAR_LIPOPROTEIN"/>
    <property type="match status" value="1"/>
</dbReference>
<feature type="domain" description="NADP-dependent oxidoreductase" evidence="1">
    <location>
        <begin position="16"/>
        <end position="297"/>
    </location>
</feature>